<dbReference type="PATRIC" id="fig|360411.5.peg.608"/>
<comment type="caution">
    <text evidence="5">The sequence shown here is derived from an EMBL/GenBank/DDBJ whole genome shotgun (WGS) entry which is preliminary data.</text>
</comment>
<comment type="similarity">
    <text evidence="1 4">Belongs to the universal ribosomal protein uL13 family.</text>
</comment>
<dbReference type="GO" id="GO:1990904">
    <property type="term" value="C:ribonucleoprotein complex"/>
    <property type="evidence" value="ECO:0007669"/>
    <property type="project" value="UniProtKB-KW"/>
</dbReference>
<accession>A0A0P6XG28</accession>
<organism evidence="5 6">
    <name type="scientific">Bellilinea caldifistulae</name>
    <dbReference type="NCBI Taxonomy" id="360411"/>
    <lineage>
        <taxon>Bacteria</taxon>
        <taxon>Bacillati</taxon>
        <taxon>Chloroflexota</taxon>
        <taxon>Anaerolineae</taxon>
        <taxon>Anaerolineales</taxon>
        <taxon>Anaerolineaceae</taxon>
        <taxon>Bellilinea</taxon>
    </lineage>
</organism>
<comment type="function">
    <text evidence="4">This protein is one of the early assembly proteins of the 50S ribosomal subunit, although it is not seen to bind rRNA by itself. It is important during the early stages of 50S assembly.</text>
</comment>
<comment type="subunit">
    <text evidence="4">Part of the 50S ribosomal subunit.</text>
</comment>
<dbReference type="PANTHER" id="PTHR11545">
    <property type="entry name" value="RIBOSOMAL PROTEIN L13"/>
    <property type="match status" value="1"/>
</dbReference>
<dbReference type="GO" id="GO:0017148">
    <property type="term" value="P:negative regulation of translation"/>
    <property type="evidence" value="ECO:0007669"/>
    <property type="project" value="TreeGrafter"/>
</dbReference>
<keyword evidence="3 4" id="KW-0687">Ribonucleoprotein</keyword>
<dbReference type="AlphaFoldDB" id="A0A0P6XG28"/>
<evidence type="ECO:0000313" key="6">
    <source>
        <dbReference type="Proteomes" id="UP000050514"/>
    </source>
</evidence>
<dbReference type="EMBL" id="LGHJ01000018">
    <property type="protein sequence ID" value="KPL74182.1"/>
    <property type="molecule type" value="Genomic_DNA"/>
</dbReference>
<evidence type="ECO:0000256" key="4">
    <source>
        <dbReference type="HAMAP-Rule" id="MF_01366"/>
    </source>
</evidence>
<keyword evidence="6" id="KW-1185">Reference proteome</keyword>
<keyword evidence="2 4" id="KW-0689">Ribosomal protein</keyword>
<dbReference type="GO" id="GO:0003729">
    <property type="term" value="F:mRNA binding"/>
    <property type="evidence" value="ECO:0007669"/>
    <property type="project" value="TreeGrafter"/>
</dbReference>
<dbReference type="STRING" id="360411.AC812_12750"/>
<dbReference type="Gene3D" id="3.90.1180.10">
    <property type="entry name" value="Ribosomal protein L13"/>
    <property type="match status" value="1"/>
</dbReference>
<dbReference type="CDD" id="cd00392">
    <property type="entry name" value="Ribosomal_L13"/>
    <property type="match status" value="1"/>
</dbReference>
<evidence type="ECO:0000313" key="5">
    <source>
        <dbReference type="EMBL" id="KPL74182.1"/>
    </source>
</evidence>
<dbReference type="GO" id="GO:0005840">
    <property type="term" value="C:ribosome"/>
    <property type="evidence" value="ECO:0007669"/>
    <property type="project" value="UniProtKB-KW"/>
</dbReference>
<dbReference type="SUPFAM" id="SSF52161">
    <property type="entry name" value="Ribosomal protein L13"/>
    <property type="match status" value="1"/>
</dbReference>
<dbReference type="InterPro" id="IPR036899">
    <property type="entry name" value="Ribosomal_uL13_sf"/>
</dbReference>
<reference evidence="5 6" key="1">
    <citation type="submission" date="2015-07" db="EMBL/GenBank/DDBJ databases">
        <title>Draft genome of Bellilinea caldifistulae DSM 17877.</title>
        <authorList>
            <person name="Hemp J."/>
            <person name="Ward L.M."/>
            <person name="Pace L.A."/>
            <person name="Fischer W.W."/>
        </authorList>
    </citation>
    <scope>NUCLEOTIDE SEQUENCE [LARGE SCALE GENOMIC DNA]</scope>
    <source>
        <strain evidence="5 6">GOMI-1</strain>
    </source>
</reference>
<dbReference type="PIRSF" id="PIRSF002181">
    <property type="entry name" value="Ribosomal_L13"/>
    <property type="match status" value="1"/>
</dbReference>
<evidence type="ECO:0000256" key="1">
    <source>
        <dbReference type="ARBA" id="ARBA00006227"/>
    </source>
</evidence>
<protein>
    <recommendedName>
        <fullName evidence="4">Large ribosomal subunit protein uL13</fullName>
    </recommendedName>
</protein>
<dbReference type="GO" id="GO:0006412">
    <property type="term" value="P:translation"/>
    <property type="evidence" value="ECO:0007669"/>
    <property type="project" value="UniProtKB-UniRule"/>
</dbReference>
<proteinExistence type="inferred from homology"/>
<dbReference type="Proteomes" id="UP000050514">
    <property type="component" value="Unassembled WGS sequence"/>
</dbReference>
<name>A0A0P6XG28_9CHLR</name>
<dbReference type="PANTHER" id="PTHR11545:SF2">
    <property type="entry name" value="LARGE RIBOSOMAL SUBUNIT PROTEIN UL13M"/>
    <property type="match status" value="1"/>
</dbReference>
<dbReference type="GO" id="GO:0003735">
    <property type="term" value="F:structural constituent of ribosome"/>
    <property type="evidence" value="ECO:0007669"/>
    <property type="project" value="InterPro"/>
</dbReference>
<evidence type="ECO:0000256" key="3">
    <source>
        <dbReference type="ARBA" id="ARBA00023274"/>
    </source>
</evidence>
<dbReference type="Pfam" id="PF00572">
    <property type="entry name" value="Ribosomal_L13"/>
    <property type="match status" value="1"/>
</dbReference>
<dbReference type="NCBIfam" id="TIGR01066">
    <property type="entry name" value="rplM_bact"/>
    <property type="match status" value="1"/>
</dbReference>
<dbReference type="InterPro" id="IPR005823">
    <property type="entry name" value="Ribosomal_uL13_bac-type"/>
</dbReference>
<sequence>MEKRTVDKTYVIKGKPETKWVLVDARGQNLGRLATQIARYLLGKHKPTFTPGVAMGDYVVVINAQQLDVTDKRLDSKFYYKHSNYPGGLKVVGMREQLNRHPDRVIRAAVWGMLPHNKLGRKLIKRLKIYAGSEHPHEAQKPEPVA</sequence>
<dbReference type="InterPro" id="IPR005822">
    <property type="entry name" value="Ribosomal_uL13"/>
</dbReference>
<evidence type="ECO:0000256" key="2">
    <source>
        <dbReference type="ARBA" id="ARBA00022980"/>
    </source>
</evidence>
<dbReference type="HAMAP" id="MF_01366">
    <property type="entry name" value="Ribosomal_uL13"/>
    <property type="match status" value="1"/>
</dbReference>
<gene>
    <name evidence="4" type="primary">rplM</name>
    <name evidence="5" type="ORF">AC812_12750</name>
</gene>